<keyword evidence="2" id="KW-0812">Transmembrane</keyword>
<keyword evidence="4" id="KW-1185">Reference proteome</keyword>
<keyword evidence="1" id="KW-0175">Coiled coil</keyword>
<evidence type="ECO:0000313" key="4">
    <source>
        <dbReference type="Proteomes" id="UP000559860"/>
    </source>
</evidence>
<dbReference type="PANTHER" id="PTHR32309:SF13">
    <property type="entry name" value="FERRIC ENTEROBACTIN TRANSPORT PROTEIN FEPE"/>
    <property type="match status" value="1"/>
</dbReference>
<feature type="transmembrane region" description="Helical" evidence="2">
    <location>
        <begin position="371"/>
        <end position="390"/>
    </location>
</feature>
<feature type="coiled-coil region" evidence="1">
    <location>
        <begin position="210"/>
        <end position="237"/>
    </location>
</feature>
<feature type="transmembrane region" description="Helical" evidence="2">
    <location>
        <begin position="39"/>
        <end position="60"/>
    </location>
</feature>
<dbReference type="RefSeq" id="WP_182987651.1">
    <property type="nucleotide sequence ID" value="NZ_JABEQD010000019.1"/>
</dbReference>
<protein>
    <submittedName>
        <fullName evidence="3">Capsule biosynthesis protein</fullName>
    </submittedName>
</protein>
<dbReference type="GO" id="GO:0005886">
    <property type="term" value="C:plasma membrane"/>
    <property type="evidence" value="ECO:0007669"/>
    <property type="project" value="TreeGrafter"/>
</dbReference>
<evidence type="ECO:0000256" key="1">
    <source>
        <dbReference type="SAM" id="Coils"/>
    </source>
</evidence>
<keyword evidence="2" id="KW-1133">Transmembrane helix</keyword>
<proteinExistence type="predicted"/>
<name>A0A7W4NXT2_9PROT</name>
<dbReference type="Proteomes" id="UP000559860">
    <property type="component" value="Unassembled WGS sequence"/>
</dbReference>
<dbReference type="AlphaFoldDB" id="A0A7W4NXT2"/>
<sequence>MSDEFQEHPSLVLARRPQSANATTPFAVSVAFVRNKIGLGLFFTVIVPNILLLVYLTLIATPQYISEAHFMVRGEHSAGSMPLTMMMQGGAGGAGESVASDDTFAVQDYLVSRDAMLLLLHNDNLAQVFSRPGADFLSRFPNWYSRKNLESFYKYYKNHVKAQIDSDTSLSVLTVRTFDAGDSQRIAKSLIVAAEQLINDINRRQRANLVDAAQKEVNETLSQIRDLQTRLASFRNTSAMIDPERQSLPLVSTQYALQSLLTATQMRLDQTLETSPDSPSIAVYQKQIENLRKELVAASARLTGDTRSLVPQLTEFDSLTIQRQILQQVLASEVAALQSAKARADHQMVFLEEVTQPNRPDYPAYPVTIKMMAISILCFYGVYVMGRLLIAGAREHRIT</sequence>
<reference evidence="3 4" key="1">
    <citation type="submission" date="2020-04" db="EMBL/GenBank/DDBJ databases">
        <title>Description of novel Gluconacetobacter.</title>
        <authorList>
            <person name="Sombolestani A."/>
        </authorList>
    </citation>
    <scope>NUCLEOTIDE SEQUENCE [LARGE SCALE GENOMIC DNA]</scope>
    <source>
        <strain evidence="3 4">LMG 27801</strain>
    </source>
</reference>
<organism evidence="3 4">
    <name type="scientific">Gluconacetobacter aggeris</name>
    <dbReference type="NCBI Taxonomy" id="1286186"/>
    <lineage>
        <taxon>Bacteria</taxon>
        <taxon>Pseudomonadati</taxon>
        <taxon>Pseudomonadota</taxon>
        <taxon>Alphaproteobacteria</taxon>
        <taxon>Acetobacterales</taxon>
        <taxon>Acetobacteraceae</taxon>
        <taxon>Gluconacetobacter</taxon>
    </lineage>
</organism>
<evidence type="ECO:0000313" key="3">
    <source>
        <dbReference type="EMBL" id="MBB2170201.1"/>
    </source>
</evidence>
<gene>
    <name evidence="3" type="ORF">HLH36_17945</name>
</gene>
<dbReference type="PANTHER" id="PTHR32309">
    <property type="entry name" value="TYROSINE-PROTEIN KINASE"/>
    <property type="match status" value="1"/>
</dbReference>
<dbReference type="GO" id="GO:0004713">
    <property type="term" value="F:protein tyrosine kinase activity"/>
    <property type="evidence" value="ECO:0007669"/>
    <property type="project" value="TreeGrafter"/>
</dbReference>
<accession>A0A7W4NXT2</accession>
<dbReference type="EMBL" id="JABEQD010000019">
    <property type="protein sequence ID" value="MBB2170201.1"/>
    <property type="molecule type" value="Genomic_DNA"/>
</dbReference>
<evidence type="ECO:0000256" key="2">
    <source>
        <dbReference type="SAM" id="Phobius"/>
    </source>
</evidence>
<comment type="caution">
    <text evidence="3">The sequence shown here is derived from an EMBL/GenBank/DDBJ whole genome shotgun (WGS) entry which is preliminary data.</text>
</comment>
<dbReference type="InterPro" id="IPR050445">
    <property type="entry name" value="Bact_polysacc_biosynth/exp"/>
</dbReference>
<keyword evidence="2" id="KW-0472">Membrane</keyword>